<dbReference type="Proteomes" id="UP001500945">
    <property type="component" value="Unassembled WGS sequence"/>
</dbReference>
<dbReference type="Pfam" id="PF01855">
    <property type="entry name" value="POR_N"/>
    <property type="match status" value="1"/>
</dbReference>
<keyword evidence="4" id="KW-0408">Iron</keyword>
<dbReference type="InterPro" id="IPR017896">
    <property type="entry name" value="4Fe4S_Fe-S-bd"/>
</dbReference>
<evidence type="ECO:0000313" key="8">
    <source>
        <dbReference type="EMBL" id="GAA4397765.1"/>
    </source>
</evidence>
<dbReference type="Gene3D" id="3.40.50.920">
    <property type="match status" value="1"/>
</dbReference>
<feature type="domain" description="4Fe-4S ferredoxin-type" evidence="7">
    <location>
        <begin position="863"/>
        <end position="893"/>
    </location>
</feature>
<feature type="compositionally biased region" description="Low complexity" evidence="6">
    <location>
        <begin position="1"/>
        <end position="15"/>
    </location>
</feature>
<evidence type="ECO:0000256" key="4">
    <source>
        <dbReference type="ARBA" id="ARBA00023004"/>
    </source>
</evidence>
<dbReference type="RefSeq" id="WP_345201519.1">
    <property type="nucleotide sequence ID" value="NZ_BAABGM010000001.1"/>
</dbReference>
<dbReference type="InterPro" id="IPR009014">
    <property type="entry name" value="Transketo_C/PFOR_II"/>
</dbReference>
<dbReference type="EMBL" id="BAABGM010000001">
    <property type="protein sequence ID" value="GAA4397765.1"/>
    <property type="molecule type" value="Genomic_DNA"/>
</dbReference>
<dbReference type="Gene3D" id="3.30.70.20">
    <property type="match status" value="1"/>
</dbReference>
<dbReference type="InterPro" id="IPR019752">
    <property type="entry name" value="Pyrv/ketoisovalerate_OxRed_cat"/>
</dbReference>
<evidence type="ECO:0000256" key="6">
    <source>
        <dbReference type="SAM" id="MobiDB-lite"/>
    </source>
</evidence>
<dbReference type="InterPro" id="IPR033412">
    <property type="entry name" value="PFOR_II"/>
</dbReference>
<comment type="similarity">
    <text evidence="1">Belongs to the pyruvate:ferredoxin/flavodoxin oxidoreductase family.</text>
</comment>
<evidence type="ECO:0000256" key="1">
    <source>
        <dbReference type="ARBA" id="ARBA00009032"/>
    </source>
</evidence>
<keyword evidence="9" id="KW-1185">Reference proteome</keyword>
<feature type="region of interest" description="Disordered" evidence="6">
    <location>
        <begin position="1"/>
        <end position="30"/>
    </location>
</feature>
<dbReference type="Gene3D" id="3.40.920.10">
    <property type="entry name" value="Pyruvate-ferredoxin oxidoreductase, PFOR, domain III"/>
    <property type="match status" value="1"/>
</dbReference>
<keyword evidence="5" id="KW-0411">Iron-sulfur</keyword>
<sequence>MSSTSTGPDVPVDTSTPPPTGGRAPSVTPRYPGIPTVIHGNGAVAHVMSHVCGGVIGYPITPSTEIAELYEATRAEGGLNVWGRHAFFFEPEGEHSAQSGALGAALTGGQYISNASSSQGILYAMESHYVTVGKKIGGFVLQVAARVVSKHALNVMAGHDDVYALLASGYTVLFGSNPQEAADLAAISYRASALSLIPVANAMDGFSTSHMLSEALLPEPELLREYLGDPAGRVPCPTVAQEMLFGAKGRVFQLGGFLSRHSRDIPESDVADLRAFLAAKADEVEKDHDGELVGATLAWVPVELHGAWRRQWVNAWEKGTRQLVPALVDIHNPGLTGPVQNQPDFQAGAVDHRTHFASAVPSLVRRAMSEYSELTGRDYAPIHTYDCDDADVVMIGLGSVGDDVRAVLPHLRAQGVKAGLISVKLLQPFPEAEVVAALAGKKAVMVLERSDQTALTALVTSALFRARENAVEPRHDGIPALADTPRLTTAIFGLGGHDLQPRHLVAAFTEMDAGTLPPLVYLGSQFFEDHPTERMALVQERLRTAYPETELMALRTGPNPVLLPPDAMRIRFHSVGGYGTIATGKLLTDILAGLLGMHSKSAPKYGSEKSGAPTNYYITLSPEPIWVTNAELEDVEIVIAPDHKAFIHTNPLKGLAHGGTFILQTSLSPEEVWRELPRHARKAIEEREIRFFTIDAFKVARRHAPTPDLETRMMGIAFIGAVAAHVDRVAAGAPREEILARVRHQLEKKFGRKGAGVVESNMSVIIDGIEATTRIDYDTPQFREIGEERAPAPLLTVALSASMCPSTTAERTSGLFDPAYYEDLMLRPFREGTIAEAPVLPGVGLFMPPGTGAGKDKGLFRREVPEFNPDLCTGCMDCALVCPDAAIPNTVHEVHDLLLTAVDQIEATPGQKDQLRQAVYGIAERTREALRHKDERPFSEVVESAATTLRDDPVMSHVVDRLVAKLATYPVARTRPFFDSPEKEQPGTGGLFAATVDPWKCTGCLECIDVCGPGALTVQEQDEDVLATLQSRFGFMNATPNTPTRFTEGSDTPDGDIKRLMLDHDNFYATTGGHGGCRGCGEVTAIRLVMSTSHAITERRRRDHLKELTGIVDRLYAKRATVADEARQERLSRTITTLERRLYEQEGGPTGNGPASTIIANSTGCSSVYASTMPFNNYLDPWVNSLFQDAQPLAKGIFEGVAAQSVADVRALRTAELELADSFDPQVHDKALATLSWSDYTPKELELLPTILTIGGDGATYDIGFGAMSRILASDTPMKVLVLNSGVYSNTGGQASTASLTGQDSDLARFGTAHDGKHEARKELGLLASFHNNVYVCATSTAIQGHFLTSTMEFLRYQDAPAVLDVYTPCGSEHGIPEEASARRARLAVESRMNPVFVHDPRRGSTLHDWFSLDGNPDVDKTWTTTDLAYRDDAGALQLKKLPLTPAEFALGETRFRKQFKRLPAELEDVAVPMDEYIELSREEQAVRVPFVYATDDEQKLIKVQCSASIVALVKDRRRYWQILQYLSGIHEAKLTALHRSDLADLQSRYDQAMRERESSIDDIASAMASLATTSRAPAGPVRGAGVTVPLGAAASGMPVAPAGAAPAPGGLGTVGAVGTAPPDAPVHLAEVDIPKCNDCGTCYQELPQLFEPHSMVIDGAVQKVARMIPGALETVEMTPEVLKRIDRVKKTCDAEIIQ</sequence>
<dbReference type="PROSITE" id="PS00198">
    <property type="entry name" value="4FE4S_FER_1"/>
    <property type="match status" value="2"/>
</dbReference>
<reference evidence="9" key="1">
    <citation type="journal article" date="2019" name="Int. J. Syst. Evol. Microbiol.">
        <title>The Global Catalogue of Microorganisms (GCM) 10K type strain sequencing project: providing services to taxonomists for standard genome sequencing and annotation.</title>
        <authorList>
            <consortium name="The Broad Institute Genomics Platform"/>
            <consortium name="The Broad Institute Genome Sequencing Center for Infectious Disease"/>
            <person name="Wu L."/>
            <person name="Ma J."/>
        </authorList>
    </citation>
    <scope>NUCLEOTIDE SEQUENCE [LARGE SCALE GENOMIC DNA]</scope>
    <source>
        <strain evidence="9">JCM 17809</strain>
    </source>
</reference>
<dbReference type="Gene3D" id="3.40.50.970">
    <property type="match status" value="2"/>
</dbReference>
<keyword evidence="2" id="KW-0479">Metal-binding</keyword>
<dbReference type="SUPFAM" id="SSF52922">
    <property type="entry name" value="TK C-terminal domain-like"/>
    <property type="match status" value="1"/>
</dbReference>
<dbReference type="Pfam" id="PF01558">
    <property type="entry name" value="POR"/>
    <property type="match status" value="1"/>
</dbReference>
<evidence type="ECO:0000256" key="5">
    <source>
        <dbReference type="ARBA" id="ARBA00023014"/>
    </source>
</evidence>
<dbReference type="InterPro" id="IPR029061">
    <property type="entry name" value="THDP-binding"/>
</dbReference>
<keyword evidence="3" id="KW-0560">Oxidoreductase</keyword>
<dbReference type="InterPro" id="IPR002869">
    <property type="entry name" value="Pyrv_flavodox_OxRed_cen"/>
</dbReference>
<dbReference type="Pfam" id="PF17147">
    <property type="entry name" value="PFOR_II"/>
    <property type="match status" value="1"/>
</dbReference>
<dbReference type="PROSITE" id="PS51379">
    <property type="entry name" value="4FE4S_FER_2"/>
    <property type="match status" value="2"/>
</dbReference>
<gene>
    <name evidence="8" type="ORF">GCM10023168_03060</name>
</gene>
<dbReference type="InterPro" id="IPR050722">
    <property type="entry name" value="Pyruvate:ferred/Flavod_OxRd"/>
</dbReference>
<evidence type="ECO:0000259" key="7">
    <source>
        <dbReference type="PROSITE" id="PS51379"/>
    </source>
</evidence>
<dbReference type="SUPFAM" id="SSF52518">
    <property type="entry name" value="Thiamin diphosphate-binding fold (THDP-binding)"/>
    <property type="match status" value="2"/>
</dbReference>
<dbReference type="PANTHER" id="PTHR32154:SF0">
    <property type="entry name" value="PYRUVATE-FLAVODOXIN OXIDOREDUCTASE-RELATED"/>
    <property type="match status" value="1"/>
</dbReference>
<dbReference type="SUPFAM" id="SSF54862">
    <property type="entry name" value="4Fe-4S ferredoxins"/>
    <property type="match status" value="1"/>
</dbReference>
<dbReference type="CDD" id="cd07034">
    <property type="entry name" value="TPP_PYR_PFOR_IOR-alpha_like"/>
    <property type="match status" value="1"/>
</dbReference>
<dbReference type="InterPro" id="IPR017900">
    <property type="entry name" value="4Fe4S_Fe_S_CS"/>
</dbReference>
<organism evidence="8 9">
    <name type="scientific">Fodinibacter luteus</name>
    <dbReference type="NCBI Taxonomy" id="552064"/>
    <lineage>
        <taxon>Bacteria</taxon>
        <taxon>Bacillati</taxon>
        <taxon>Actinomycetota</taxon>
        <taxon>Actinomycetes</taxon>
        <taxon>Micrococcales</taxon>
        <taxon>Intrasporangiaceae</taxon>
        <taxon>Fodinibacter (ex Wang et al. 2009)</taxon>
    </lineage>
</organism>
<proteinExistence type="inferred from homology"/>
<evidence type="ECO:0000256" key="2">
    <source>
        <dbReference type="ARBA" id="ARBA00022723"/>
    </source>
</evidence>
<name>A0ABP8JXT8_9MICO</name>
<dbReference type="Pfam" id="PF12837">
    <property type="entry name" value="Fer4_6"/>
    <property type="match status" value="1"/>
</dbReference>
<feature type="domain" description="4Fe-4S ferredoxin-type" evidence="7">
    <location>
        <begin position="992"/>
        <end position="1021"/>
    </location>
</feature>
<dbReference type="PANTHER" id="PTHR32154">
    <property type="entry name" value="PYRUVATE-FLAVODOXIN OXIDOREDUCTASE-RELATED"/>
    <property type="match status" value="1"/>
</dbReference>
<comment type="caution">
    <text evidence="8">The sequence shown here is derived from an EMBL/GenBank/DDBJ whole genome shotgun (WGS) entry which is preliminary data.</text>
</comment>
<protein>
    <recommendedName>
        <fullName evidence="7">4Fe-4S ferredoxin-type domain-containing protein</fullName>
    </recommendedName>
</protein>
<evidence type="ECO:0000313" key="9">
    <source>
        <dbReference type="Proteomes" id="UP001500945"/>
    </source>
</evidence>
<accession>A0ABP8JXT8</accession>
<dbReference type="SUPFAM" id="SSF53323">
    <property type="entry name" value="Pyruvate-ferredoxin oxidoreductase, PFOR, domain III"/>
    <property type="match status" value="1"/>
</dbReference>
<evidence type="ECO:0000256" key="3">
    <source>
        <dbReference type="ARBA" id="ARBA00023002"/>
    </source>
</evidence>
<dbReference type="InterPro" id="IPR002880">
    <property type="entry name" value="Pyrv_Fd/Flavodoxin_OxRdtase_N"/>
</dbReference>